<dbReference type="Proteomes" id="UP000016935">
    <property type="component" value="Unassembled WGS sequence"/>
</dbReference>
<keyword evidence="1" id="KW-0732">Signal</keyword>
<dbReference type="HOGENOM" id="CLU_3143945_0_0_1"/>
<feature type="chain" id="PRO_5004342611" evidence="1">
    <location>
        <begin position="17"/>
        <end position="49"/>
    </location>
</feature>
<dbReference type="EMBL" id="KB908481">
    <property type="protein sequence ID" value="EOA91976.1"/>
    <property type="molecule type" value="Genomic_DNA"/>
</dbReference>
<keyword evidence="3" id="KW-1185">Reference proteome</keyword>
<evidence type="ECO:0000313" key="3">
    <source>
        <dbReference type="Proteomes" id="UP000016935"/>
    </source>
</evidence>
<dbReference type="AlphaFoldDB" id="R0J5F5"/>
<evidence type="ECO:0000256" key="1">
    <source>
        <dbReference type="SAM" id="SignalP"/>
    </source>
</evidence>
<dbReference type="GeneID" id="19402113"/>
<accession>R0J5F5</accession>
<reference evidence="2 3" key="2">
    <citation type="journal article" date="2013" name="PLoS Genet.">
        <title>Comparative genome structure, secondary metabolite, and effector coding capacity across Cochliobolus pathogens.</title>
        <authorList>
            <person name="Condon B.J."/>
            <person name="Leng Y."/>
            <person name="Wu D."/>
            <person name="Bushley K.E."/>
            <person name="Ohm R.A."/>
            <person name="Otillar R."/>
            <person name="Martin J."/>
            <person name="Schackwitz W."/>
            <person name="Grimwood J."/>
            <person name="MohdZainudin N."/>
            <person name="Xue C."/>
            <person name="Wang R."/>
            <person name="Manning V.A."/>
            <person name="Dhillon B."/>
            <person name="Tu Z.J."/>
            <person name="Steffenson B.J."/>
            <person name="Salamov A."/>
            <person name="Sun H."/>
            <person name="Lowry S."/>
            <person name="LaButti K."/>
            <person name="Han J."/>
            <person name="Copeland A."/>
            <person name="Lindquist E."/>
            <person name="Barry K."/>
            <person name="Schmutz J."/>
            <person name="Baker S.E."/>
            <person name="Ciuffetti L.M."/>
            <person name="Grigoriev I.V."/>
            <person name="Zhong S."/>
            <person name="Turgeon B.G."/>
        </authorList>
    </citation>
    <scope>NUCLEOTIDE SEQUENCE [LARGE SCALE GENOMIC DNA]</scope>
    <source>
        <strain evidence="3">28A</strain>
    </source>
</reference>
<reference evidence="2 3" key="1">
    <citation type="journal article" date="2012" name="PLoS Pathog.">
        <title>Diverse lifestyles and strategies of plant pathogenesis encoded in the genomes of eighteen Dothideomycetes fungi.</title>
        <authorList>
            <person name="Ohm R.A."/>
            <person name="Feau N."/>
            <person name="Henrissat B."/>
            <person name="Schoch C.L."/>
            <person name="Horwitz B.A."/>
            <person name="Barry K.W."/>
            <person name="Condon B.J."/>
            <person name="Copeland A.C."/>
            <person name="Dhillon B."/>
            <person name="Glaser F."/>
            <person name="Hesse C.N."/>
            <person name="Kosti I."/>
            <person name="LaButti K."/>
            <person name="Lindquist E.A."/>
            <person name="Lucas S."/>
            <person name="Salamov A.A."/>
            <person name="Bradshaw R.E."/>
            <person name="Ciuffetti L."/>
            <person name="Hamelin R.C."/>
            <person name="Kema G.H.J."/>
            <person name="Lawrence C."/>
            <person name="Scott J.A."/>
            <person name="Spatafora J.W."/>
            <person name="Turgeon B.G."/>
            <person name="de Wit P.J.G.M."/>
            <person name="Zhong S."/>
            <person name="Goodwin S.B."/>
            <person name="Grigoriev I.V."/>
        </authorList>
    </citation>
    <scope>NUCLEOTIDE SEQUENCE [LARGE SCALE GENOMIC DNA]</scope>
    <source>
        <strain evidence="3">28A</strain>
    </source>
</reference>
<name>R0J5F5_EXST2</name>
<dbReference type="RefSeq" id="XP_008020111.1">
    <property type="nucleotide sequence ID" value="XM_008021920.1"/>
</dbReference>
<feature type="signal peptide" evidence="1">
    <location>
        <begin position="1"/>
        <end position="16"/>
    </location>
</feature>
<sequence>MKYIFSILALATFALAGPIPQTSYQSYGDYKDVPPPAGGYGNYGSYKKQ</sequence>
<dbReference type="OrthoDB" id="3754631at2759"/>
<protein>
    <submittedName>
        <fullName evidence="2">Uncharacterized protein</fullName>
    </submittedName>
</protein>
<proteinExistence type="predicted"/>
<gene>
    <name evidence="2" type="ORF">SETTUDRAFT_18636</name>
</gene>
<evidence type="ECO:0000313" key="2">
    <source>
        <dbReference type="EMBL" id="EOA91976.1"/>
    </source>
</evidence>
<organism evidence="2 3">
    <name type="scientific">Exserohilum turcicum (strain 28A)</name>
    <name type="common">Northern leaf blight fungus</name>
    <name type="synonym">Setosphaeria turcica</name>
    <dbReference type="NCBI Taxonomy" id="671987"/>
    <lineage>
        <taxon>Eukaryota</taxon>
        <taxon>Fungi</taxon>
        <taxon>Dikarya</taxon>
        <taxon>Ascomycota</taxon>
        <taxon>Pezizomycotina</taxon>
        <taxon>Dothideomycetes</taxon>
        <taxon>Pleosporomycetidae</taxon>
        <taxon>Pleosporales</taxon>
        <taxon>Pleosporineae</taxon>
        <taxon>Pleosporaceae</taxon>
        <taxon>Exserohilum</taxon>
    </lineage>
</organism>